<protein>
    <submittedName>
        <fullName evidence="1">Uncharacterized protein</fullName>
    </submittedName>
</protein>
<dbReference type="EMBL" id="MU276317">
    <property type="protein sequence ID" value="KAI0039340.1"/>
    <property type="molecule type" value="Genomic_DNA"/>
</dbReference>
<reference evidence="1" key="1">
    <citation type="submission" date="2021-02" db="EMBL/GenBank/DDBJ databases">
        <authorList>
            <consortium name="DOE Joint Genome Institute"/>
            <person name="Ahrendt S."/>
            <person name="Looney B.P."/>
            <person name="Miyauchi S."/>
            <person name="Morin E."/>
            <person name="Drula E."/>
            <person name="Courty P.E."/>
            <person name="Chicoki N."/>
            <person name="Fauchery L."/>
            <person name="Kohler A."/>
            <person name="Kuo A."/>
            <person name="Labutti K."/>
            <person name="Pangilinan J."/>
            <person name="Lipzen A."/>
            <person name="Riley R."/>
            <person name="Andreopoulos W."/>
            <person name="He G."/>
            <person name="Johnson J."/>
            <person name="Barry K.W."/>
            <person name="Grigoriev I.V."/>
            <person name="Nagy L."/>
            <person name="Hibbett D."/>
            <person name="Henrissat B."/>
            <person name="Matheny P.B."/>
            <person name="Labbe J."/>
            <person name="Martin F."/>
        </authorList>
    </citation>
    <scope>NUCLEOTIDE SEQUENCE</scope>
    <source>
        <strain evidence="1">FP105234-sp</strain>
    </source>
</reference>
<evidence type="ECO:0000313" key="2">
    <source>
        <dbReference type="Proteomes" id="UP000814033"/>
    </source>
</evidence>
<name>A0ACB8R5H1_9AGAM</name>
<accession>A0ACB8R5H1</accession>
<comment type="caution">
    <text evidence="1">The sequence shown here is derived from an EMBL/GenBank/DDBJ whole genome shotgun (WGS) entry which is preliminary data.</text>
</comment>
<evidence type="ECO:0000313" key="1">
    <source>
        <dbReference type="EMBL" id="KAI0039340.1"/>
    </source>
</evidence>
<keyword evidence="2" id="KW-1185">Reference proteome</keyword>
<organism evidence="1 2">
    <name type="scientific">Auriscalpium vulgare</name>
    <dbReference type="NCBI Taxonomy" id="40419"/>
    <lineage>
        <taxon>Eukaryota</taxon>
        <taxon>Fungi</taxon>
        <taxon>Dikarya</taxon>
        <taxon>Basidiomycota</taxon>
        <taxon>Agaricomycotina</taxon>
        <taxon>Agaricomycetes</taxon>
        <taxon>Russulales</taxon>
        <taxon>Auriscalpiaceae</taxon>
        <taxon>Auriscalpium</taxon>
    </lineage>
</organism>
<gene>
    <name evidence="1" type="ORF">FA95DRAFT_1612641</name>
</gene>
<proteinExistence type="predicted"/>
<dbReference type="Proteomes" id="UP000814033">
    <property type="component" value="Unassembled WGS sequence"/>
</dbReference>
<sequence length="331" mass="36408">MSNHYNNQWIQVNNINYNQPLFLYPAVALLVVVPAHGNLPPLYYMPLPLQTAYPIVSGQGFHYEGGIGRSGRDGAYGGTAPRSRRFARRSVCTRVRRFFAAIFLRQLLNVPVDPRGVLKLIRTIERETEVSEEARTGAGSAVRAAPHGPGAFVAVDAVLDGVRREGLLETKAAVATGNAGSQEATAARAPAGSERERREGERDQQVLRLQRTLSSHTRTPPWRLAGMYATAPFTLTNSRDAVHRVGRMPRENEHPKRECLADKLERGARVHSEHNEVKTAARAVSTSNTESFGRATDAAPLDKIPSSGRSSHATPKAAENRRDHGHELLHR</sequence>
<reference evidence="1" key="2">
    <citation type="journal article" date="2022" name="New Phytol.">
        <title>Evolutionary transition to the ectomycorrhizal habit in the genomes of a hyperdiverse lineage of mushroom-forming fungi.</title>
        <authorList>
            <person name="Looney B."/>
            <person name="Miyauchi S."/>
            <person name="Morin E."/>
            <person name="Drula E."/>
            <person name="Courty P.E."/>
            <person name="Kohler A."/>
            <person name="Kuo A."/>
            <person name="LaButti K."/>
            <person name="Pangilinan J."/>
            <person name="Lipzen A."/>
            <person name="Riley R."/>
            <person name="Andreopoulos W."/>
            <person name="He G."/>
            <person name="Johnson J."/>
            <person name="Nolan M."/>
            <person name="Tritt A."/>
            <person name="Barry K.W."/>
            <person name="Grigoriev I.V."/>
            <person name="Nagy L.G."/>
            <person name="Hibbett D."/>
            <person name="Henrissat B."/>
            <person name="Matheny P.B."/>
            <person name="Labbe J."/>
            <person name="Martin F.M."/>
        </authorList>
    </citation>
    <scope>NUCLEOTIDE SEQUENCE</scope>
    <source>
        <strain evidence="1">FP105234-sp</strain>
    </source>
</reference>